<dbReference type="GeneID" id="92182137"/>
<accession>A0AAW0YN50</accession>
<dbReference type="AlphaFoldDB" id="A0AAW0YN50"/>
<evidence type="ECO:0000313" key="3">
    <source>
        <dbReference type="EMBL" id="KAK8849544.1"/>
    </source>
</evidence>
<feature type="compositionally biased region" description="Low complexity" evidence="1">
    <location>
        <begin position="343"/>
        <end position="355"/>
    </location>
</feature>
<dbReference type="PANTHER" id="PTHR31595">
    <property type="entry name" value="LONG-CHAIN-ALCOHOL O-FATTY-ACYLTRANSFERASE 3-RELATED"/>
    <property type="match status" value="1"/>
</dbReference>
<feature type="compositionally biased region" description="Polar residues" evidence="1">
    <location>
        <begin position="112"/>
        <end position="126"/>
    </location>
</feature>
<feature type="region of interest" description="Disordered" evidence="1">
    <location>
        <begin position="106"/>
        <end position="126"/>
    </location>
</feature>
<feature type="transmembrane region" description="Helical" evidence="2">
    <location>
        <begin position="47"/>
        <end position="66"/>
    </location>
</feature>
<name>A0AAW0YN50_9TREE</name>
<keyword evidence="2" id="KW-0812">Transmembrane</keyword>
<reference evidence="3 4" key="1">
    <citation type="journal article" date="2024" name="bioRxiv">
        <title>Comparative genomics of Cryptococcus and Kwoniella reveals pathogenesis evolution and contrasting karyotype dynamics via intercentromeric recombination or chromosome fusion.</title>
        <authorList>
            <person name="Coelho M.A."/>
            <person name="David-Palma M."/>
            <person name="Shea T."/>
            <person name="Bowers K."/>
            <person name="McGinley-Smith S."/>
            <person name="Mohammad A.W."/>
            <person name="Gnirke A."/>
            <person name="Yurkov A.M."/>
            <person name="Nowrousian M."/>
            <person name="Sun S."/>
            <person name="Cuomo C.A."/>
            <person name="Heitman J."/>
        </authorList>
    </citation>
    <scope>NUCLEOTIDE SEQUENCE [LARGE SCALE GENOMIC DNA]</scope>
    <source>
        <strain evidence="3 4">CBS 13917</strain>
    </source>
</reference>
<organism evidence="3 4">
    <name type="scientific">Kwoniella newhampshirensis</name>
    <dbReference type="NCBI Taxonomy" id="1651941"/>
    <lineage>
        <taxon>Eukaryota</taxon>
        <taxon>Fungi</taxon>
        <taxon>Dikarya</taxon>
        <taxon>Basidiomycota</taxon>
        <taxon>Agaricomycotina</taxon>
        <taxon>Tremellomycetes</taxon>
        <taxon>Tremellales</taxon>
        <taxon>Cryptococcaceae</taxon>
        <taxon>Kwoniella</taxon>
    </lineage>
</organism>
<dbReference type="GO" id="GO:0008374">
    <property type="term" value="F:O-acyltransferase activity"/>
    <property type="evidence" value="ECO:0007669"/>
    <property type="project" value="InterPro"/>
</dbReference>
<proteinExistence type="predicted"/>
<keyword evidence="2" id="KW-0472">Membrane</keyword>
<feature type="region of interest" description="Disordered" evidence="1">
    <location>
        <begin position="338"/>
        <end position="370"/>
    </location>
</feature>
<feature type="transmembrane region" description="Helical" evidence="2">
    <location>
        <begin position="466"/>
        <end position="492"/>
    </location>
</feature>
<gene>
    <name evidence="3" type="ORF">IAR55_004879</name>
</gene>
<dbReference type="EMBL" id="JBCAWK010000009">
    <property type="protein sequence ID" value="KAK8849544.1"/>
    <property type="molecule type" value="Genomic_DNA"/>
</dbReference>
<dbReference type="RefSeq" id="XP_066801432.1">
    <property type="nucleotide sequence ID" value="XM_066947973.1"/>
</dbReference>
<protein>
    <recommendedName>
        <fullName evidence="5">Wax synthase domain-containing protein</fullName>
    </recommendedName>
</protein>
<comment type="caution">
    <text evidence="3">The sequence shown here is derived from an EMBL/GenBank/DDBJ whole genome shotgun (WGS) entry which is preliminary data.</text>
</comment>
<dbReference type="GO" id="GO:0006629">
    <property type="term" value="P:lipid metabolic process"/>
    <property type="evidence" value="ECO:0007669"/>
    <property type="project" value="InterPro"/>
</dbReference>
<dbReference type="Proteomes" id="UP001388673">
    <property type="component" value="Unassembled WGS sequence"/>
</dbReference>
<evidence type="ECO:0000256" key="2">
    <source>
        <dbReference type="SAM" id="Phobius"/>
    </source>
</evidence>
<evidence type="ECO:0000256" key="1">
    <source>
        <dbReference type="SAM" id="MobiDB-lite"/>
    </source>
</evidence>
<evidence type="ECO:0000313" key="4">
    <source>
        <dbReference type="Proteomes" id="UP001388673"/>
    </source>
</evidence>
<dbReference type="InterPro" id="IPR044851">
    <property type="entry name" value="Wax_synthase"/>
</dbReference>
<sequence>MSSSLSSFLSSLPPSHREGPTDYALGFFNIFLTQLALTTPYTPGWKLFRVAVAAPVISGIWLYLAFWTISDYNLDQWGVTIFLTTHTFRTIEWLVLFPAEENVHRLRPKGSTKPSTKTLTEDSNTNGKEDEAVLVLVPEPIPPPFTLAKFYWAGSLWWSFRGIGWNFCCPLPASSREAPYTRGSSRRQWFITNLSVYISSYLVADYFRTYQDLSVAKSFFHDVAGIAPAYSSLTTGQRAVYSIATVVRVWWSLISPAFMVGSLAIAVGGYMGWEGELWTPWGWPPIIGNLLELWRHPGLSTMWSRTWQGYNRRFLYVLGWIFLGEKVLGLTHTGLSAHPTVPPSNSSSRSSPNPSGQITPSHPLPTKAPQLPTRKLSPGLMLQNLIKSLVVFGLSGIHHDIGTLGLFRKFNPPGTPMTFKQRFLLAPFFVAQPVALAVEAAIKTAWRGWKVKVHPGWKRGGSGEPAWLVFLERALGFAWTWVWLGWTAGWFVEGMANLGAFRQSERHIWFSVIGGLQYGKWFH</sequence>
<keyword evidence="2" id="KW-1133">Transmembrane helix</keyword>
<dbReference type="PANTHER" id="PTHR31595:SF57">
    <property type="entry name" value="OS04G0481900 PROTEIN"/>
    <property type="match status" value="1"/>
</dbReference>
<keyword evidence="4" id="KW-1185">Reference proteome</keyword>
<evidence type="ECO:0008006" key="5">
    <source>
        <dbReference type="Google" id="ProtNLM"/>
    </source>
</evidence>
<dbReference type="KEGG" id="kne:92182137"/>
<feature type="transmembrane region" description="Helical" evidence="2">
    <location>
        <begin position="249"/>
        <end position="271"/>
    </location>
</feature>